<dbReference type="RefSeq" id="WP_052638033.1">
    <property type="nucleotide sequence ID" value="NZ_FO082820.1"/>
</dbReference>
<sequence length="132" mass="14811">MPSPSIVTLSCGCFFRGREFVQDPKCDEHPILGDEDDEDEWSCENCGETAMDGGDRCITCGCEIVETACCDACGRTFALDELDAKPTINSRLRRTRQREGQLMMLYRAAARGYDFDRLECRQCYGPGYLAIP</sequence>
<proteinExistence type="predicted"/>
<evidence type="ECO:0000313" key="1">
    <source>
        <dbReference type="EMBL" id="CCF19138.1"/>
    </source>
</evidence>
<dbReference type="Proteomes" id="UP000010792">
    <property type="component" value="Chromosome"/>
</dbReference>
<dbReference type="EMBL" id="FO082820">
    <property type="protein sequence ID" value="CCF19138.1"/>
    <property type="molecule type" value="Genomic_DNA"/>
</dbReference>
<gene>
    <name evidence="1" type="ORF">NT26_1414</name>
</gene>
<name>L0NDH2_9HYPH</name>
<dbReference type="KEGG" id="rht:NT26_1414"/>
<evidence type="ECO:0000313" key="2">
    <source>
        <dbReference type="Proteomes" id="UP000010792"/>
    </source>
</evidence>
<organism evidence="1 2">
    <name type="scientific">Pseudorhizobium banfieldiae</name>
    <dbReference type="NCBI Taxonomy" id="1125847"/>
    <lineage>
        <taxon>Bacteria</taxon>
        <taxon>Pseudomonadati</taxon>
        <taxon>Pseudomonadota</taxon>
        <taxon>Alphaproteobacteria</taxon>
        <taxon>Hyphomicrobiales</taxon>
        <taxon>Rhizobiaceae</taxon>
        <taxon>Rhizobium/Agrobacterium group</taxon>
        <taxon>Pseudorhizobium</taxon>
    </lineage>
</organism>
<dbReference type="AlphaFoldDB" id="L0NDH2"/>
<accession>L0NDH2</accession>
<protein>
    <submittedName>
        <fullName evidence="1">Uncharacterized protein</fullName>
    </submittedName>
</protein>
<keyword evidence="2" id="KW-1185">Reference proteome</keyword>
<dbReference type="STRING" id="1125847.NT26_1414"/>
<reference evidence="1 2" key="1">
    <citation type="journal article" date="2013" name="Genome Biol. Evol.">
        <title>Life in an arsenic-containing gold mine: genome and physiology of the autotrophic arsenite-oxidizing bacterium rhizobium sp. NT-26.</title>
        <authorList>
            <person name="Andres J."/>
            <person name="Arsene-Ploetze F."/>
            <person name="Barbe V."/>
            <person name="Brochier-Armanet C."/>
            <person name="Cleiss-Arnold J."/>
            <person name="Coppee J.Y."/>
            <person name="Dillies M.A."/>
            <person name="Geist"/>
            <person name="L"/>
            <person name="Joublin A."/>
            <person name="Koechler S."/>
            <person name="Lassalle F."/>
            <person name="Marchal M."/>
            <person name="Medigue C."/>
            <person name="Muller D."/>
            <person name="Nesme X."/>
            <person name="Plewniak F."/>
            <person name="Proux C."/>
            <person name="Ramirez-Bahena M.H."/>
            <person name="Schenowitz C."/>
            <person name="Sismeiro O."/>
            <person name="Vallenet D."/>
            <person name="Santini J.M."/>
            <person name="Bertin P.N."/>
        </authorList>
    </citation>
    <scope>NUCLEOTIDE SEQUENCE [LARGE SCALE GENOMIC DNA]</scope>
    <source>
        <strain evidence="1 2">NT-26</strain>
    </source>
</reference>